<feature type="non-terminal residue" evidence="9">
    <location>
        <position position="1"/>
    </location>
</feature>
<evidence type="ECO:0000256" key="2">
    <source>
        <dbReference type="ARBA" id="ARBA00022676"/>
    </source>
</evidence>
<dbReference type="GO" id="GO:0016438">
    <property type="term" value="F:tRNA-queuosine(34) beta-mannosyltransferase activity"/>
    <property type="evidence" value="ECO:0007669"/>
    <property type="project" value="UniProtKB-EC"/>
</dbReference>
<dbReference type="AlphaFoldDB" id="X0WLI0"/>
<evidence type="ECO:0000256" key="4">
    <source>
        <dbReference type="ARBA" id="ARBA00044517"/>
    </source>
</evidence>
<sequence>PPALARLPVVTYFHENQLSYPLEPGQRRDFQYAFTNLVTCLASSEVWFNSAFHRDSFLEAVGRLLAKMPDFVPEGLPDSIRERSRVMPPGMDLRPFVAGRKRTDRKPPLTILWNHRWEYDKNPEAFFEVLFFLAQEGVRFRLTVVGETFRKWPAVFEEAKRRLADRLVQFGYMPDRKAYEECVREADIVVSTAIHEFFGLSVIEAIAAGCFPLLPARLSYPEIVPAELHETFLYKDERELRVKLGRLLRG</sequence>
<gene>
    <name evidence="9" type="ORF">S01H1_66594</name>
</gene>
<comment type="catalytic activity">
    <reaction evidence="6">
        <text>queuosine(34) in tRNA(Asp) + GDP-alpha-D-mannose = O-4''-alpha-D-mannosylqueuosine(34) in tRNA(Asp) + GDP + H(+)</text>
        <dbReference type="Rhea" id="RHEA:12885"/>
        <dbReference type="Rhea" id="RHEA-COMP:18572"/>
        <dbReference type="Rhea" id="RHEA-COMP:18581"/>
        <dbReference type="ChEBI" id="CHEBI:15378"/>
        <dbReference type="ChEBI" id="CHEBI:57527"/>
        <dbReference type="ChEBI" id="CHEBI:58189"/>
        <dbReference type="ChEBI" id="CHEBI:194431"/>
        <dbReference type="ChEBI" id="CHEBI:194442"/>
        <dbReference type="EC" id="2.4.1.110"/>
    </reaction>
    <physiologicalReaction direction="left-to-right" evidence="6">
        <dbReference type="Rhea" id="RHEA:12886"/>
    </physiologicalReaction>
</comment>
<dbReference type="Pfam" id="PF00534">
    <property type="entry name" value="Glycos_transf_1"/>
    <property type="match status" value="1"/>
</dbReference>
<name>X0WLI0_9ZZZZ</name>
<dbReference type="EC" id="2.4.1.110" evidence="4"/>
<evidence type="ECO:0000313" key="9">
    <source>
        <dbReference type="EMBL" id="GAG31839.1"/>
    </source>
</evidence>
<feature type="non-terminal residue" evidence="9">
    <location>
        <position position="250"/>
    </location>
</feature>
<evidence type="ECO:0000256" key="1">
    <source>
        <dbReference type="ARBA" id="ARBA00009481"/>
    </source>
</evidence>
<reference evidence="9" key="1">
    <citation type="journal article" date="2014" name="Front. Microbiol.">
        <title>High frequency of phylogenetically diverse reductive dehalogenase-homologous genes in deep subseafloor sedimentary metagenomes.</title>
        <authorList>
            <person name="Kawai M."/>
            <person name="Futagami T."/>
            <person name="Toyoda A."/>
            <person name="Takaki Y."/>
            <person name="Nishi S."/>
            <person name="Hori S."/>
            <person name="Arai W."/>
            <person name="Tsubouchi T."/>
            <person name="Morono Y."/>
            <person name="Uchiyama I."/>
            <person name="Ito T."/>
            <person name="Fujiyama A."/>
            <person name="Inagaki F."/>
            <person name="Takami H."/>
        </authorList>
    </citation>
    <scope>NUCLEOTIDE SEQUENCE</scope>
    <source>
        <strain evidence="9">Expedition CK06-06</strain>
    </source>
</reference>
<dbReference type="SUPFAM" id="SSF53756">
    <property type="entry name" value="UDP-Glycosyltransferase/glycogen phosphorylase"/>
    <property type="match status" value="1"/>
</dbReference>
<dbReference type="PANTHER" id="PTHR13615">
    <property type="entry name" value="GLYCOSYLTRANSFERASE-LIKE 1"/>
    <property type="match status" value="1"/>
</dbReference>
<keyword evidence="2" id="KW-0328">Glycosyltransferase</keyword>
<dbReference type="Gene3D" id="3.40.50.2000">
    <property type="entry name" value="Glycogen Phosphorylase B"/>
    <property type="match status" value="2"/>
</dbReference>
<dbReference type="Pfam" id="PF12038">
    <property type="entry name" value="QTMAN_N"/>
    <property type="match status" value="1"/>
</dbReference>
<evidence type="ECO:0000259" key="8">
    <source>
        <dbReference type="Pfam" id="PF12038"/>
    </source>
</evidence>
<keyword evidence="3" id="KW-0808">Transferase</keyword>
<evidence type="ECO:0000256" key="3">
    <source>
        <dbReference type="ARBA" id="ARBA00022679"/>
    </source>
</evidence>
<dbReference type="EMBL" id="BARS01044039">
    <property type="protein sequence ID" value="GAG31839.1"/>
    <property type="molecule type" value="Genomic_DNA"/>
</dbReference>
<dbReference type="InterPro" id="IPR001296">
    <property type="entry name" value="Glyco_trans_1"/>
</dbReference>
<comment type="caution">
    <text evidence="9">The sequence shown here is derived from an EMBL/GenBank/DDBJ whole genome shotgun (WGS) entry which is preliminary data.</text>
</comment>
<comment type="similarity">
    <text evidence="1">Belongs to the glycosyltransferase group 1 family. Glycosyltransferase 4 subfamily.</text>
</comment>
<evidence type="ECO:0000256" key="5">
    <source>
        <dbReference type="ARBA" id="ARBA00044539"/>
    </source>
</evidence>
<proteinExistence type="inferred from homology"/>
<feature type="domain" description="tRNA-queuosine alpha-mannosyltransferase N-terminal" evidence="8">
    <location>
        <begin position="3"/>
        <end position="91"/>
    </location>
</feature>
<protein>
    <recommendedName>
        <fullName evidence="5">tRNA-queuosine alpha-mannosyltransferase</fullName>
        <ecNumber evidence="4">2.4.1.110</ecNumber>
    </recommendedName>
</protein>
<evidence type="ECO:0000256" key="6">
    <source>
        <dbReference type="ARBA" id="ARBA00048439"/>
    </source>
</evidence>
<dbReference type="InterPro" id="IPR022701">
    <property type="entry name" value="QTMAN_N"/>
</dbReference>
<organism evidence="9">
    <name type="scientific">marine sediment metagenome</name>
    <dbReference type="NCBI Taxonomy" id="412755"/>
    <lineage>
        <taxon>unclassified sequences</taxon>
        <taxon>metagenomes</taxon>
        <taxon>ecological metagenomes</taxon>
    </lineage>
</organism>
<feature type="domain" description="Glycosyl transferase family 1" evidence="7">
    <location>
        <begin position="106"/>
        <end position="225"/>
    </location>
</feature>
<evidence type="ECO:0000259" key="7">
    <source>
        <dbReference type="Pfam" id="PF00534"/>
    </source>
</evidence>
<dbReference type="CDD" id="cd01635">
    <property type="entry name" value="Glycosyltransferase_GTB-type"/>
    <property type="match status" value="1"/>
</dbReference>
<dbReference type="InterPro" id="IPR051862">
    <property type="entry name" value="GT-like_domain_containing_1"/>
</dbReference>
<accession>X0WLI0</accession>
<dbReference type="PANTHER" id="PTHR13615:SF3">
    <property type="entry name" value="GLYCOSYLTRANSFERASE-LIKE DOMAIN-CONTAINING PROTEIN 1"/>
    <property type="match status" value="1"/>
</dbReference>